<dbReference type="EMBL" id="VEVO01000004">
    <property type="protein sequence ID" value="KAF0042687.1"/>
    <property type="molecule type" value="Genomic_DNA"/>
</dbReference>
<evidence type="ECO:0000256" key="1">
    <source>
        <dbReference type="SAM" id="MobiDB-lite"/>
    </source>
</evidence>
<comment type="caution">
    <text evidence="2">The sequence shown here is derived from an EMBL/GenBank/DDBJ whole genome shotgun (WGS) entry which is preliminary data.</text>
</comment>
<reference evidence="2 3" key="1">
    <citation type="submission" date="2019-06" db="EMBL/GenBank/DDBJ databases">
        <title>Draft genomes of female and male turbot (Scophthalmus maximus).</title>
        <authorList>
            <person name="Xu H."/>
            <person name="Xu X.-W."/>
            <person name="Shao C."/>
            <person name="Chen S."/>
        </authorList>
    </citation>
    <scope>NUCLEOTIDE SEQUENCE [LARGE SCALE GENOMIC DNA]</scope>
    <source>
        <strain evidence="2">Ysfricsl-2016a</strain>
        <tissue evidence="2">Blood</tissue>
    </source>
</reference>
<name>A0A6A4T8L5_SCOMX</name>
<organism evidence="2 3">
    <name type="scientific">Scophthalmus maximus</name>
    <name type="common">Turbot</name>
    <name type="synonym">Psetta maxima</name>
    <dbReference type="NCBI Taxonomy" id="52904"/>
    <lineage>
        <taxon>Eukaryota</taxon>
        <taxon>Metazoa</taxon>
        <taxon>Chordata</taxon>
        <taxon>Craniata</taxon>
        <taxon>Vertebrata</taxon>
        <taxon>Euteleostomi</taxon>
        <taxon>Actinopterygii</taxon>
        <taxon>Neopterygii</taxon>
        <taxon>Teleostei</taxon>
        <taxon>Neoteleostei</taxon>
        <taxon>Acanthomorphata</taxon>
        <taxon>Carangaria</taxon>
        <taxon>Pleuronectiformes</taxon>
        <taxon>Pleuronectoidei</taxon>
        <taxon>Scophthalmidae</taxon>
        <taxon>Scophthalmus</taxon>
    </lineage>
</organism>
<accession>A0A6A4T8L5</accession>
<evidence type="ECO:0000313" key="2">
    <source>
        <dbReference type="EMBL" id="KAF0042687.1"/>
    </source>
</evidence>
<feature type="region of interest" description="Disordered" evidence="1">
    <location>
        <begin position="1"/>
        <end position="67"/>
    </location>
</feature>
<dbReference type="Proteomes" id="UP000438429">
    <property type="component" value="Unassembled WGS sequence"/>
</dbReference>
<proteinExistence type="predicted"/>
<sequence length="67" mass="7801">MSSIRRKTLQPTSDPLLRPKTKQKTCVSSLSETPRGSSGQNRNMSVDYQLSYHHYRERSYNDPPMTR</sequence>
<evidence type="ECO:0000313" key="3">
    <source>
        <dbReference type="Proteomes" id="UP000438429"/>
    </source>
</evidence>
<gene>
    <name evidence="2" type="ORF">F2P81_004024</name>
</gene>
<dbReference type="AlphaFoldDB" id="A0A6A4T8L5"/>
<protein>
    <submittedName>
        <fullName evidence="2">Uncharacterized protein</fullName>
    </submittedName>
</protein>
<feature type="compositionally biased region" description="Polar residues" evidence="1">
    <location>
        <begin position="24"/>
        <end position="48"/>
    </location>
</feature>